<dbReference type="GO" id="GO:0003723">
    <property type="term" value="F:RNA binding"/>
    <property type="evidence" value="ECO:0007669"/>
    <property type="project" value="UniProtKB-KW"/>
</dbReference>
<dbReference type="AlphaFoldDB" id="A0A0C9Z8F6"/>
<evidence type="ECO:0000256" key="2">
    <source>
        <dbReference type="SAM" id="MobiDB-lite"/>
    </source>
</evidence>
<dbReference type="InterPro" id="IPR043502">
    <property type="entry name" value="DNA/RNA_pol_sf"/>
</dbReference>
<dbReference type="STRING" id="765257.A0A0C9Z8F6"/>
<protein>
    <submittedName>
        <fullName evidence="4">Unplaced genomic scaffold scaffold_115, whole genome shotgun sequence</fullName>
    </submittedName>
</protein>
<dbReference type="Proteomes" id="UP000054018">
    <property type="component" value="Unassembled WGS sequence"/>
</dbReference>
<dbReference type="Pfam" id="PF07727">
    <property type="entry name" value="RVT_2"/>
    <property type="match status" value="1"/>
</dbReference>
<dbReference type="Gene3D" id="3.30.420.10">
    <property type="entry name" value="Ribonuclease H-like superfamily/Ribonuclease H"/>
    <property type="match status" value="1"/>
</dbReference>
<dbReference type="InterPro" id="IPR036397">
    <property type="entry name" value="RNaseH_sf"/>
</dbReference>
<feature type="region of interest" description="Disordered" evidence="2">
    <location>
        <begin position="153"/>
        <end position="182"/>
    </location>
</feature>
<dbReference type="InterPro" id="IPR013103">
    <property type="entry name" value="RVT_2"/>
</dbReference>
<reference evidence="5" key="2">
    <citation type="submission" date="2015-01" db="EMBL/GenBank/DDBJ databases">
        <title>Evolutionary Origins and Diversification of the Mycorrhizal Mutualists.</title>
        <authorList>
            <consortium name="DOE Joint Genome Institute"/>
            <consortium name="Mycorrhizal Genomics Consortium"/>
            <person name="Kohler A."/>
            <person name="Kuo A."/>
            <person name="Nagy L.G."/>
            <person name="Floudas D."/>
            <person name="Copeland A."/>
            <person name="Barry K.W."/>
            <person name="Cichocki N."/>
            <person name="Veneault-Fourrey C."/>
            <person name="LaButti K."/>
            <person name="Lindquist E.A."/>
            <person name="Lipzen A."/>
            <person name="Lundell T."/>
            <person name="Morin E."/>
            <person name="Murat C."/>
            <person name="Riley R."/>
            <person name="Ohm R."/>
            <person name="Sun H."/>
            <person name="Tunlid A."/>
            <person name="Henrissat B."/>
            <person name="Grigoriev I.V."/>
            <person name="Hibbett D.S."/>
            <person name="Martin F."/>
        </authorList>
    </citation>
    <scope>NUCLEOTIDE SEQUENCE [LARGE SCALE GENOMIC DNA]</scope>
    <source>
        <strain evidence="5">441</strain>
    </source>
</reference>
<dbReference type="SUPFAM" id="SSF53098">
    <property type="entry name" value="Ribonuclease H-like"/>
    <property type="match status" value="1"/>
</dbReference>
<feature type="compositionally biased region" description="Low complexity" evidence="2">
    <location>
        <begin position="162"/>
        <end position="173"/>
    </location>
</feature>
<dbReference type="EMBL" id="KN833799">
    <property type="protein sequence ID" value="KIK18677.1"/>
    <property type="molecule type" value="Genomic_DNA"/>
</dbReference>
<dbReference type="InterPro" id="IPR012337">
    <property type="entry name" value="RNaseH-like_sf"/>
</dbReference>
<gene>
    <name evidence="4" type="ORF">PISMIDRAFT_14173</name>
</gene>
<dbReference type="CDD" id="cd09272">
    <property type="entry name" value="RNase_HI_RT_Ty1"/>
    <property type="match status" value="1"/>
</dbReference>
<dbReference type="InterPro" id="IPR001584">
    <property type="entry name" value="Integrase_cat-core"/>
</dbReference>
<dbReference type="SUPFAM" id="SSF56672">
    <property type="entry name" value="DNA/RNA polymerases"/>
    <property type="match status" value="1"/>
</dbReference>
<evidence type="ECO:0000313" key="4">
    <source>
        <dbReference type="EMBL" id="KIK18677.1"/>
    </source>
</evidence>
<dbReference type="PROSITE" id="PS50994">
    <property type="entry name" value="INTEGRASE"/>
    <property type="match status" value="1"/>
</dbReference>
<sequence>MKAGIEHRRSVAYAHQQNGKAERGICTVEGQALAALNQASLSAAYFREAVLTIGYLWNLTTMRVLPENKTPFEMLYGYKPDVSHLQVFSSQSFSHILPERCTKNGPHSSEALFMGYPDGIKGWRLRDCATGAFFNSRDIIFDEESVMHSRDLSTDCHSPQVTTTAPSSPMPTTLVPPTTSQEVLNEPCRLTCTRVLTEKGKALADDLQRLRDRARLVAQGMSEGVDSDSGEGVISTREEDAESENKAFLEHQDPSQPGYDMSIPPATYEEAMKRSDHAGWMEAMKKELGTMKDMGVWTLVELPPGRKLVGNRWVFEFKPVDLKGGSKFKACLVVQGFSQVPGVDFHQTYAPVARQASVKLLIAMVSRNNWELDCFNAKRAFLHGKLTEGIYMKQPRGFEQHNNLGILLVCRLLCSLYGLKQAAFDWYVTLSKLLEELGFSRSDINLAVFIFDRAGEDGRRVICIIVWHVDDGLGGCNSRYFLNWVKGKIGERFGISDLGPVSLYLGIKIERRWETCEVWIHQESYIDHLCEEYGLEEANLVSLPMDPSHPFGQEMDIFPDILDLAHAYRKIVGELTYLATCSRPDITQAVQCLAQQCTHAKPCHFAAAKHLLHYLKGTKSLCIHYGNPNVNHLPYAFSDSDWAMCPADHVSVMGYVWFFYGSPVAHASKKQHTLALSSTEAEYMALAACAQEGLWLHLAICSFHQTSILPFVIHADNTSTVSLSSSPVNHPCTKHIDVHYHFLREHVSKGVFALRWIPTHQNVMDILTKPLACASFQGHQTGLSMVSH</sequence>
<dbReference type="PANTHER" id="PTHR11439:SF515">
    <property type="entry name" value="GAG-POL POLYPROTEIN"/>
    <property type="match status" value="1"/>
</dbReference>
<keyword evidence="1" id="KW-0694">RNA-binding</keyword>
<evidence type="ECO:0000313" key="5">
    <source>
        <dbReference type="Proteomes" id="UP000054018"/>
    </source>
</evidence>
<dbReference type="OrthoDB" id="2671929at2759"/>
<dbReference type="InterPro" id="IPR057670">
    <property type="entry name" value="SH3_retrovirus"/>
</dbReference>
<name>A0A0C9Z8F6_9AGAM</name>
<evidence type="ECO:0000259" key="3">
    <source>
        <dbReference type="PROSITE" id="PS50994"/>
    </source>
</evidence>
<keyword evidence="5" id="KW-1185">Reference proteome</keyword>
<reference evidence="4 5" key="1">
    <citation type="submission" date="2014-04" db="EMBL/GenBank/DDBJ databases">
        <authorList>
            <consortium name="DOE Joint Genome Institute"/>
            <person name="Kuo A."/>
            <person name="Kohler A."/>
            <person name="Costa M.D."/>
            <person name="Nagy L.G."/>
            <person name="Floudas D."/>
            <person name="Copeland A."/>
            <person name="Barry K.W."/>
            <person name="Cichocki N."/>
            <person name="Veneault-Fourrey C."/>
            <person name="LaButti K."/>
            <person name="Lindquist E.A."/>
            <person name="Lipzen A."/>
            <person name="Lundell T."/>
            <person name="Morin E."/>
            <person name="Murat C."/>
            <person name="Sun H."/>
            <person name="Tunlid A."/>
            <person name="Henrissat B."/>
            <person name="Grigoriev I.V."/>
            <person name="Hibbett D.S."/>
            <person name="Martin F."/>
            <person name="Nordberg H.P."/>
            <person name="Cantor M.N."/>
            <person name="Hua S.X."/>
        </authorList>
    </citation>
    <scope>NUCLEOTIDE SEQUENCE [LARGE SCALE GENOMIC DNA]</scope>
    <source>
        <strain evidence="4 5">441</strain>
    </source>
</reference>
<accession>A0A0C9Z8F6</accession>
<evidence type="ECO:0000256" key="1">
    <source>
        <dbReference type="ARBA" id="ARBA00022884"/>
    </source>
</evidence>
<dbReference type="GO" id="GO:0005634">
    <property type="term" value="C:nucleus"/>
    <property type="evidence" value="ECO:0007669"/>
    <property type="project" value="UniProtKB-ARBA"/>
</dbReference>
<proteinExistence type="predicted"/>
<dbReference type="GO" id="GO:0015074">
    <property type="term" value="P:DNA integration"/>
    <property type="evidence" value="ECO:0007669"/>
    <property type="project" value="InterPro"/>
</dbReference>
<dbReference type="PANTHER" id="PTHR11439">
    <property type="entry name" value="GAG-POL-RELATED RETROTRANSPOSON"/>
    <property type="match status" value="1"/>
</dbReference>
<feature type="domain" description="Integrase catalytic" evidence="3">
    <location>
        <begin position="1"/>
        <end position="79"/>
    </location>
</feature>
<dbReference type="HOGENOM" id="CLU_001650_21_4_1"/>
<dbReference type="Pfam" id="PF25597">
    <property type="entry name" value="SH3_retrovirus"/>
    <property type="match status" value="1"/>
</dbReference>
<organism evidence="4 5">
    <name type="scientific">Pisolithus microcarpus 441</name>
    <dbReference type="NCBI Taxonomy" id="765257"/>
    <lineage>
        <taxon>Eukaryota</taxon>
        <taxon>Fungi</taxon>
        <taxon>Dikarya</taxon>
        <taxon>Basidiomycota</taxon>
        <taxon>Agaricomycotina</taxon>
        <taxon>Agaricomycetes</taxon>
        <taxon>Agaricomycetidae</taxon>
        <taxon>Boletales</taxon>
        <taxon>Sclerodermatineae</taxon>
        <taxon>Pisolithaceae</taxon>
        <taxon>Pisolithus</taxon>
    </lineage>
</organism>